<evidence type="ECO:0000313" key="3">
    <source>
        <dbReference type="Proteomes" id="UP000237423"/>
    </source>
</evidence>
<comment type="caution">
    <text evidence="2">The sequence shown here is derived from an EMBL/GenBank/DDBJ whole genome shotgun (WGS) entry which is preliminary data.</text>
</comment>
<dbReference type="RefSeq" id="WP_170065212.1">
    <property type="nucleotide sequence ID" value="NZ_PGFZ01000020.1"/>
</dbReference>
<organism evidence="2 3">
    <name type="scientific">Methylovulum psychrotolerans</name>
    <dbReference type="NCBI Taxonomy" id="1704499"/>
    <lineage>
        <taxon>Bacteria</taxon>
        <taxon>Pseudomonadati</taxon>
        <taxon>Pseudomonadota</taxon>
        <taxon>Gammaproteobacteria</taxon>
        <taxon>Methylococcales</taxon>
        <taxon>Methylococcaceae</taxon>
        <taxon>Methylovulum</taxon>
    </lineage>
</organism>
<proteinExistence type="predicted"/>
<name>A0A2S5CGD8_9GAMM</name>
<reference evidence="2 3" key="1">
    <citation type="submission" date="2017-11" db="EMBL/GenBank/DDBJ databases">
        <title>Draft Genome Sequence of Methylobacter psychrotolerans Sph1T, an Obligate Methanotroph from Low-Temperature Environments.</title>
        <authorList>
            <person name="Oshkin I.Y."/>
            <person name="Miroshnikov K."/>
            <person name="Belova S.E."/>
            <person name="Korzhenkov A."/>
            <person name="Toshchakov S.V."/>
            <person name="Dedysh S.N."/>
        </authorList>
    </citation>
    <scope>NUCLEOTIDE SEQUENCE [LARGE SCALE GENOMIC DNA]</scope>
    <source>
        <strain evidence="2 3">Sph1</strain>
    </source>
</reference>
<protein>
    <submittedName>
        <fullName evidence="2">Uncharacterized protein</fullName>
    </submittedName>
</protein>
<accession>A0A2S5CGD8</accession>
<dbReference type="AlphaFoldDB" id="A0A2S5CGD8"/>
<keyword evidence="1" id="KW-1133">Transmembrane helix</keyword>
<keyword evidence="1" id="KW-0812">Transmembrane</keyword>
<feature type="transmembrane region" description="Helical" evidence="1">
    <location>
        <begin position="15"/>
        <end position="37"/>
    </location>
</feature>
<dbReference type="Proteomes" id="UP000237423">
    <property type="component" value="Unassembled WGS sequence"/>
</dbReference>
<dbReference type="EMBL" id="PGFZ01000020">
    <property type="protein sequence ID" value="POZ49871.1"/>
    <property type="molecule type" value="Genomic_DNA"/>
</dbReference>
<gene>
    <name evidence="2" type="ORF">AADEFJLK_04317</name>
</gene>
<evidence type="ECO:0000313" key="2">
    <source>
        <dbReference type="EMBL" id="POZ49871.1"/>
    </source>
</evidence>
<evidence type="ECO:0000256" key="1">
    <source>
        <dbReference type="SAM" id="Phobius"/>
    </source>
</evidence>
<keyword evidence="1" id="KW-0472">Membrane</keyword>
<sequence>MNRLNALFDCIPCPILVLFGAVAAVAAVGALVFWHCAVKREIAYLERIQGDEHGHF</sequence>